<accession>A0A7X3CRC3</accession>
<keyword evidence="1" id="KW-0805">Transcription regulation</keyword>
<proteinExistence type="predicted"/>
<gene>
    <name evidence="5" type="ORF">GNP95_24315</name>
</gene>
<evidence type="ECO:0000256" key="2">
    <source>
        <dbReference type="ARBA" id="ARBA00023125"/>
    </source>
</evidence>
<dbReference type="Gene3D" id="1.10.10.10">
    <property type="entry name" value="Winged helix-like DNA-binding domain superfamily/Winged helix DNA-binding domain"/>
    <property type="match status" value="1"/>
</dbReference>
<dbReference type="PANTHER" id="PTHR42756">
    <property type="entry name" value="TRANSCRIPTIONAL REGULATOR, MARR"/>
    <property type="match status" value="1"/>
</dbReference>
<dbReference type="Pfam" id="PF01047">
    <property type="entry name" value="MarR"/>
    <property type="match status" value="1"/>
</dbReference>
<dbReference type="SMART" id="SM00347">
    <property type="entry name" value="HTH_MARR"/>
    <property type="match status" value="1"/>
</dbReference>
<organism evidence="5 6">
    <name type="scientific">Paenibacillus woosongensis</name>
    <dbReference type="NCBI Taxonomy" id="307580"/>
    <lineage>
        <taxon>Bacteria</taxon>
        <taxon>Bacillati</taxon>
        <taxon>Bacillota</taxon>
        <taxon>Bacilli</taxon>
        <taxon>Bacillales</taxon>
        <taxon>Paenibacillaceae</taxon>
        <taxon>Paenibacillus</taxon>
    </lineage>
</organism>
<dbReference type="InterPro" id="IPR036390">
    <property type="entry name" value="WH_DNA-bd_sf"/>
</dbReference>
<comment type="caution">
    <text evidence="5">The sequence shown here is derived from an EMBL/GenBank/DDBJ whole genome shotgun (WGS) entry which is preliminary data.</text>
</comment>
<dbReference type="InterPro" id="IPR036388">
    <property type="entry name" value="WH-like_DNA-bd_sf"/>
</dbReference>
<dbReference type="Proteomes" id="UP000447876">
    <property type="component" value="Unassembled WGS sequence"/>
</dbReference>
<reference evidence="5 6" key="1">
    <citation type="submission" date="2019-11" db="EMBL/GenBank/DDBJ databases">
        <title>Draft genome sequences of five Paenibacillus species of dairy origin.</title>
        <authorList>
            <person name="Olajide A.M."/>
            <person name="Chen S."/>
            <person name="Lapointe G."/>
        </authorList>
    </citation>
    <scope>NUCLEOTIDE SEQUENCE [LARGE SCALE GENOMIC DNA]</scope>
    <source>
        <strain evidence="5 6">12CR55</strain>
    </source>
</reference>
<evidence type="ECO:0000256" key="1">
    <source>
        <dbReference type="ARBA" id="ARBA00023015"/>
    </source>
</evidence>
<dbReference type="InterPro" id="IPR000835">
    <property type="entry name" value="HTH_MarR-typ"/>
</dbReference>
<dbReference type="RefSeq" id="WP_155613422.1">
    <property type="nucleotide sequence ID" value="NZ_WNZW01000019.1"/>
</dbReference>
<evidence type="ECO:0000256" key="3">
    <source>
        <dbReference type="ARBA" id="ARBA00023163"/>
    </source>
</evidence>
<dbReference type="PROSITE" id="PS50995">
    <property type="entry name" value="HTH_MARR_2"/>
    <property type="match status" value="1"/>
</dbReference>
<dbReference type="EMBL" id="WNZW01000019">
    <property type="protein sequence ID" value="MUG48072.1"/>
    <property type="molecule type" value="Genomic_DNA"/>
</dbReference>
<dbReference type="PRINTS" id="PR00598">
    <property type="entry name" value="HTHMARR"/>
</dbReference>
<dbReference type="AlphaFoldDB" id="A0A7X3CRC3"/>
<dbReference type="GO" id="GO:0003700">
    <property type="term" value="F:DNA-binding transcription factor activity"/>
    <property type="evidence" value="ECO:0007669"/>
    <property type="project" value="InterPro"/>
</dbReference>
<evidence type="ECO:0000313" key="6">
    <source>
        <dbReference type="Proteomes" id="UP000447876"/>
    </source>
</evidence>
<dbReference type="PANTHER" id="PTHR42756:SF1">
    <property type="entry name" value="TRANSCRIPTIONAL REPRESSOR OF EMRAB OPERON"/>
    <property type="match status" value="1"/>
</dbReference>
<protein>
    <submittedName>
        <fullName evidence="5">MarR family transcriptional regulator</fullName>
    </submittedName>
</protein>
<name>A0A7X3CRC3_9BACL</name>
<evidence type="ECO:0000313" key="5">
    <source>
        <dbReference type="EMBL" id="MUG48072.1"/>
    </source>
</evidence>
<keyword evidence="2" id="KW-0238">DNA-binding</keyword>
<feature type="domain" description="HTH marR-type" evidence="4">
    <location>
        <begin position="3"/>
        <end position="138"/>
    </location>
</feature>
<dbReference type="SUPFAM" id="SSF46785">
    <property type="entry name" value="Winged helix' DNA-binding domain"/>
    <property type="match status" value="1"/>
</dbReference>
<sequence length="142" mass="16872">MDKKALFQKFVTFTAAMHDITSNMTRDAKSEDITPLQYKMLEYITINQPVTLSEISECMHISMPNTSRELRKLSEKQLCDRVTDKDDRRKQYIRLSPQGEKMMTEAFRHVESRFAERIAHISEEELQEIERALDLLHRKVFY</sequence>
<dbReference type="OrthoDB" id="2314798at2"/>
<dbReference type="GO" id="GO:0003677">
    <property type="term" value="F:DNA binding"/>
    <property type="evidence" value="ECO:0007669"/>
    <property type="project" value="UniProtKB-KW"/>
</dbReference>
<evidence type="ECO:0000259" key="4">
    <source>
        <dbReference type="PROSITE" id="PS50995"/>
    </source>
</evidence>
<keyword evidence="3" id="KW-0804">Transcription</keyword>